<dbReference type="PANTHER" id="PTHR35273:SF2">
    <property type="entry name" value="ALPHA-GALACTOSIDASE"/>
    <property type="match status" value="1"/>
</dbReference>
<reference evidence="3" key="1">
    <citation type="submission" date="2020-07" db="EMBL/GenBank/DDBJ databases">
        <title>Nitrate ammonifying Pseudomonas campi sp. nov. isolated from German agricultural grassland.</title>
        <authorList>
            <person name="Timsy T."/>
            <person name="Ulrich A."/>
            <person name="Spanner T."/>
            <person name="Foesel B."/>
            <person name="Kolb S."/>
            <person name="Horn M.A."/>
            <person name="Behrendt U."/>
        </authorList>
    </citation>
    <scope>NUCLEOTIDE SEQUENCE</scope>
    <source>
        <strain evidence="3">S1-A32-2</strain>
    </source>
</reference>
<accession>A0A6M8FJU6</accession>
<name>A0A6M8FJU6_9GAMM</name>
<evidence type="ECO:0000259" key="2">
    <source>
        <dbReference type="Pfam" id="PF03537"/>
    </source>
</evidence>
<feature type="signal peptide" evidence="1">
    <location>
        <begin position="1"/>
        <end position="19"/>
    </location>
</feature>
<keyword evidence="4" id="KW-1185">Reference proteome</keyword>
<dbReference type="InterPro" id="IPR013785">
    <property type="entry name" value="Aldolase_TIM"/>
</dbReference>
<sequence length="251" mass="28037">MRLLLSLATLLSIAAPSLAAPLAIPASSSWHLQLNGTLQTPNRHVYDIDLYDTPKQTIGNLKAQGRIVICYFSAGTWEYWRSDAKLYPKAALGKPLPDWPGERWLDFRRSDVRALLAKRLDLARNKGCNGVDPDNVDGYSNANGLKLTQAQQLDFNRWLAKEAHKRNLSVGLKNAVDLLPQLASHFDFAVNESCYQYNECAGYSLLRSQGKPVFIADYRAYNSKLCSQAKASGYRLQFFKLDLKGVGKPCP</sequence>
<dbReference type="KEGG" id="pcam:HNE05_16685"/>
<gene>
    <name evidence="3" type="ORF">HNE05_16685</name>
</gene>
<dbReference type="RefSeq" id="WP_173210295.1">
    <property type="nucleotide sequence ID" value="NZ_CP053697.2"/>
</dbReference>
<proteinExistence type="predicted"/>
<evidence type="ECO:0000313" key="4">
    <source>
        <dbReference type="Proteomes" id="UP000501379"/>
    </source>
</evidence>
<dbReference type="PANTHER" id="PTHR35273">
    <property type="entry name" value="ALPHA-1,4 POLYGALACTOSAMINIDASE, PUTATIVE (AFU_ORTHOLOGUE AFUA_3G07890)-RELATED"/>
    <property type="match status" value="1"/>
</dbReference>
<dbReference type="EMBL" id="CP053697">
    <property type="protein sequence ID" value="QKE64917.1"/>
    <property type="molecule type" value="Genomic_DNA"/>
</dbReference>
<dbReference type="Pfam" id="PF03537">
    <property type="entry name" value="Glyco_hydro_114"/>
    <property type="match status" value="1"/>
</dbReference>
<dbReference type="SUPFAM" id="SSF51445">
    <property type="entry name" value="(Trans)glycosidases"/>
    <property type="match status" value="1"/>
</dbReference>
<dbReference type="Gene3D" id="3.20.20.70">
    <property type="entry name" value="Aldolase class I"/>
    <property type="match status" value="1"/>
</dbReference>
<protein>
    <submittedName>
        <fullName evidence="3">Endo alpha-1,4 polygalactosaminidase</fullName>
    </submittedName>
</protein>
<dbReference type="InterPro" id="IPR004352">
    <property type="entry name" value="GH114_TIM-barrel"/>
</dbReference>
<evidence type="ECO:0000256" key="1">
    <source>
        <dbReference type="SAM" id="SignalP"/>
    </source>
</evidence>
<dbReference type="Proteomes" id="UP000501379">
    <property type="component" value="Chromosome"/>
</dbReference>
<dbReference type="AlphaFoldDB" id="A0A6M8FJU6"/>
<keyword evidence="1" id="KW-0732">Signal</keyword>
<feature type="domain" description="Glycoside-hydrolase family GH114 TIM-barrel" evidence="2">
    <location>
        <begin position="29"/>
        <end position="243"/>
    </location>
</feature>
<organism evidence="3 4">
    <name type="scientific">Aquipseudomonas campi</name>
    <dbReference type="NCBI Taxonomy" id="2731681"/>
    <lineage>
        <taxon>Bacteria</taxon>
        <taxon>Pseudomonadati</taxon>
        <taxon>Pseudomonadota</taxon>
        <taxon>Gammaproteobacteria</taxon>
        <taxon>Pseudomonadales</taxon>
        <taxon>Pseudomonadaceae</taxon>
        <taxon>Aquipseudomonas</taxon>
    </lineage>
</organism>
<dbReference type="InterPro" id="IPR017853">
    <property type="entry name" value="GH"/>
</dbReference>
<feature type="chain" id="PRO_5026798453" evidence="1">
    <location>
        <begin position="20"/>
        <end position="251"/>
    </location>
</feature>
<evidence type="ECO:0000313" key="3">
    <source>
        <dbReference type="EMBL" id="QKE64917.1"/>
    </source>
</evidence>